<evidence type="ECO:0000256" key="4">
    <source>
        <dbReference type="ARBA" id="ARBA00022729"/>
    </source>
</evidence>
<name>A0A1I1XQM7_9ACTN</name>
<evidence type="ECO:0000256" key="1">
    <source>
        <dbReference type="ARBA" id="ARBA00004196"/>
    </source>
</evidence>
<dbReference type="PANTHER" id="PTHR30532:SF24">
    <property type="entry name" value="FERRIC ENTEROBACTIN-BINDING PERIPLASMIC PROTEIN FEPB"/>
    <property type="match status" value="1"/>
</dbReference>
<evidence type="ECO:0000259" key="6">
    <source>
        <dbReference type="PROSITE" id="PS50983"/>
    </source>
</evidence>
<proteinExistence type="inferred from homology"/>
<comment type="subcellular location">
    <subcellularLocation>
        <location evidence="1">Cell envelope</location>
    </subcellularLocation>
</comment>
<evidence type="ECO:0000313" key="7">
    <source>
        <dbReference type="EMBL" id="SFE07880.1"/>
    </source>
</evidence>
<keyword evidence="4 5" id="KW-0732">Signal</keyword>
<keyword evidence="8" id="KW-1185">Reference proteome</keyword>
<feature type="domain" description="Fe/B12 periplasmic-binding" evidence="6">
    <location>
        <begin position="70"/>
        <end position="345"/>
    </location>
</feature>
<protein>
    <submittedName>
        <fullName evidence="7">Iron complex transport system substrate-binding protein</fullName>
    </submittedName>
</protein>
<dbReference type="PANTHER" id="PTHR30532">
    <property type="entry name" value="IRON III DICITRATE-BINDING PERIPLASMIC PROTEIN"/>
    <property type="match status" value="1"/>
</dbReference>
<evidence type="ECO:0000256" key="3">
    <source>
        <dbReference type="ARBA" id="ARBA00022448"/>
    </source>
</evidence>
<dbReference type="OrthoDB" id="1846031at2"/>
<gene>
    <name evidence="7" type="ORF">SAMN05216574_102108</name>
</gene>
<dbReference type="Proteomes" id="UP000198589">
    <property type="component" value="Unassembled WGS sequence"/>
</dbReference>
<comment type="similarity">
    <text evidence="2">Belongs to the bacterial solute-binding protein 8 family.</text>
</comment>
<keyword evidence="3" id="KW-0813">Transport</keyword>
<dbReference type="AlphaFoldDB" id="A0A1I1XQM7"/>
<dbReference type="RefSeq" id="WP_092195310.1">
    <property type="nucleotide sequence ID" value="NZ_FOND01000002.1"/>
</dbReference>
<dbReference type="GO" id="GO:1901678">
    <property type="term" value="P:iron coordination entity transport"/>
    <property type="evidence" value="ECO:0007669"/>
    <property type="project" value="UniProtKB-ARBA"/>
</dbReference>
<dbReference type="PROSITE" id="PS50983">
    <property type="entry name" value="FE_B12_PBP"/>
    <property type="match status" value="1"/>
</dbReference>
<reference evidence="8" key="1">
    <citation type="submission" date="2016-10" db="EMBL/GenBank/DDBJ databases">
        <authorList>
            <person name="Varghese N."/>
            <person name="Submissions S."/>
        </authorList>
    </citation>
    <scope>NUCLEOTIDE SEQUENCE [LARGE SCALE GENOMIC DNA]</scope>
    <source>
        <strain evidence="8">DSM 46838</strain>
    </source>
</reference>
<dbReference type="EMBL" id="FOND01000002">
    <property type="protein sequence ID" value="SFE07880.1"/>
    <property type="molecule type" value="Genomic_DNA"/>
</dbReference>
<dbReference type="InterPro" id="IPR051313">
    <property type="entry name" value="Bact_iron-sidero_bind"/>
</dbReference>
<evidence type="ECO:0000313" key="8">
    <source>
        <dbReference type="Proteomes" id="UP000198589"/>
    </source>
</evidence>
<dbReference type="SUPFAM" id="SSF53807">
    <property type="entry name" value="Helical backbone' metal receptor"/>
    <property type="match status" value="1"/>
</dbReference>
<dbReference type="Gene3D" id="3.40.50.1980">
    <property type="entry name" value="Nitrogenase molybdenum iron protein domain"/>
    <property type="match status" value="2"/>
</dbReference>
<dbReference type="InterPro" id="IPR002491">
    <property type="entry name" value="ABC_transptr_periplasmic_BD"/>
</dbReference>
<dbReference type="STRING" id="1798228.SAMN05216574_102108"/>
<feature type="chain" id="PRO_5011772998" evidence="5">
    <location>
        <begin position="32"/>
        <end position="348"/>
    </location>
</feature>
<dbReference type="CDD" id="cd01146">
    <property type="entry name" value="FhuD"/>
    <property type="match status" value="1"/>
</dbReference>
<accession>A0A1I1XQM7</accession>
<sequence length="348" mass="35909">MPGSRSAARPPSRLAAQALTLALLVPLAACGGDDEPAGTGASGGGAADGAFPVTVEHAFGSSEVTSEPERVVTWGWGSTDAAIALGVVPVAMPTQSYGGDEEGVLPWVRERLEEDGAELPEVLPDQNEAPIEAIAAADPDLILAPYSGLTESEYDLLSEIAPTVAYPDQPWATPWRETIEIVGRALGREDQAADLLADIDGQVAEQAAAHPELAGLSVAAVWPAPDSFSVYKPSDARVDFLLDLGMTSAPSVTELGQGEGDTFYYTLSPERLSELTSDVLVAYADTEAALQEFLASPEGQLMAQVRTGAVAGVVGPEVVAAVSPPTALSLTWGLEQYVAELAEAAGGA</sequence>
<evidence type="ECO:0000256" key="5">
    <source>
        <dbReference type="SAM" id="SignalP"/>
    </source>
</evidence>
<dbReference type="Pfam" id="PF01497">
    <property type="entry name" value="Peripla_BP_2"/>
    <property type="match status" value="1"/>
</dbReference>
<organism evidence="7 8">
    <name type="scientific">Blastococcus tunisiensis</name>
    <dbReference type="NCBI Taxonomy" id="1798228"/>
    <lineage>
        <taxon>Bacteria</taxon>
        <taxon>Bacillati</taxon>
        <taxon>Actinomycetota</taxon>
        <taxon>Actinomycetes</taxon>
        <taxon>Geodermatophilales</taxon>
        <taxon>Geodermatophilaceae</taxon>
        <taxon>Blastococcus</taxon>
    </lineage>
</organism>
<feature type="signal peptide" evidence="5">
    <location>
        <begin position="1"/>
        <end position="31"/>
    </location>
</feature>
<dbReference type="GO" id="GO:0030288">
    <property type="term" value="C:outer membrane-bounded periplasmic space"/>
    <property type="evidence" value="ECO:0007669"/>
    <property type="project" value="TreeGrafter"/>
</dbReference>
<evidence type="ECO:0000256" key="2">
    <source>
        <dbReference type="ARBA" id="ARBA00008814"/>
    </source>
</evidence>